<dbReference type="AlphaFoldDB" id="A0A3D9H114"/>
<reference evidence="1 2" key="1">
    <citation type="submission" date="2018-07" db="EMBL/GenBank/DDBJ databases">
        <title>Genomic Encyclopedia of Type Strains, Phase III (KMG-III): the genomes of soil and plant-associated and newly described type strains.</title>
        <authorList>
            <person name="Whitman W."/>
        </authorList>
    </citation>
    <scope>NUCLEOTIDE SEQUENCE [LARGE SCALE GENOMIC DNA]</scope>
    <source>
        <strain evidence="1 2">CECT 7946</strain>
    </source>
</reference>
<evidence type="ECO:0000313" key="2">
    <source>
        <dbReference type="Proteomes" id="UP000256980"/>
    </source>
</evidence>
<gene>
    <name evidence="1" type="ORF">DFQ10_109113</name>
</gene>
<accession>A0A3D9H114</accession>
<proteinExistence type="predicted"/>
<sequence length="300" mass="35777">MVILAHPDFWIEYIKNQNKIIPNQNYLEIFKIVMNLQNDFVYNHLWTAFFESVLSNEVNDSIDYVDVFNNIIINLHYNDRLIREDYNVIKNAVDFNNCFKKSSLINFLIVNEEKSLNNIKLERGTLIINNICKPNRNWVYSAILKSNRAEQQGLDYRDFKSNEQIQIFIQDLLNLKNPISKRFYIQSDYLNFGEIFEKVRGKSITYCTSEYSKFELKNISELQAEKISVNTYFGSNASYVVSNNRQYLHPRTIFYNNIVINIPHDFPQIMIENSNWYINLHYCPKTYLEKIRIISSYKKI</sequence>
<dbReference type="EMBL" id="QRDV01000009">
    <property type="protein sequence ID" value="RED42218.1"/>
    <property type="molecule type" value="Genomic_DNA"/>
</dbReference>
<organism evidence="1 2">
    <name type="scientific">Winogradskyella eximia</name>
    <dbReference type="NCBI Taxonomy" id="262006"/>
    <lineage>
        <taxon>Bacteria</taxon>
        <taxon>Pseudomonadati</taxon>
        <taxon>Bacteroidota</taxon>
        <taxon>Flavobacteriia</taxon>
        <taxon>Flavobacteriales</taxon>
        <taxon>Flavobacteriaceae</taxon>
        <taxon>Winogradskyella</taxon>
    </lineage>
</organism>
<keyword evidence="2" id="KW-1185">Reference proteome</keyword>
<dbReference type="RefSeq" id="WP_115818575.1">
    <property type="nucleotide sequence ID" value="NZ_QRDV01000009.1"/>
</dbReference>
<comment type="caution">
    <text evidence="1">The sequence shown here is derived from an EMBL/GenBank/DDBJ whole genome shotgun (WGS) entry which is preliminary data.</text>
</comment>
<dbReference type="Proteomes" id="UP000256980">
    <property type="component" value="Unassembled WGS sequence"/>
</dbReference>
<evidence type="ECO:0000313" key="1">
    <source>
        <dbReference type="EMBL" id="RED42218.1"/>
    </source>
</evidence>
<name>A0A3D9H114_9FLAO</name>
<dbReference type="OrthoDB" id="1454422at2"/>
<protein>
    <submittedName>
        <fullName evidence="1">Uncharacterized protein</fullName>
    </submittedName>
</protein>